<evidence type="ECO:0000313" key="4">
    <source>
        <dbReference type="Proteomes" id="UP001382727"/>
    </source>
</evidence>
<dbReference type="InterPro" id="IPR024267">
    <property type="entry name" value="DUF4878"/>
</dbReference>
<dbReference type="PROSITE" id="PS51257">
    <property type="entry name" value="PROKAR_LIPOPROTEIN"/>
    <property type="match status" value="1"/>
</dbReference>
<keyword evidence="4" id="KW-1185">Reference proteome</keyword>
<gene>
    <name evidence="3" type="ORF">V1351_13050</name>
</gene>
<protein>
    <submittedName>
        <fullName evidence="3">DUF4878 domain-containing protein</fullName>
    </submittedName>
</protein>
<feature type="signal peptide" evidence="1">
    <location>
        <begin position="1"/>
        <end position="21"/>
    </location>
</feature>
<evidence type="ECO:0000313" key="3">
    <source>
        <dbReference type="EMBL" id="WXB75867.1"/>
    </source>
</evidence>
<evidence type="ECO:0000259" key="2">
    <source>
        <dbReference type="Pfam" id="PF12870"/>
    </source>
</evidence>
<accession>A0ABZ2MFP7</accession>
<keyword evidence="1" id="KW-0732">Signal</keyword>
<name>A0ABZ2MFP7_9MICO</name>
<feature type="chain" id="PRO_5046921452" evidence="1">
    <location>
        <begin position="22"/>
        <end position="139"/>
    </location>
</feature>
<reference evidence="3 4" key="1">
    <citation type="submission" date="2024-02" db="EMBL/GenBank/DDBJ databases">
        <title>Janibacter sp. nov., isolated from gut of marine sandworm.</title>
        <authorList>
            <person name="Kim B."/>
            <person name="Jun M.O."/>
            <person name="Shin N.-R."/>
        </authorList>
    </citation>
    <scope>NUCLEOTIDE SEQUENCE [LARGE SCALE GENOMIC DNA]</scope>
    <source>
        <strain evidence="3 4">A1S7</strain>
    </source>
</reference>
<organism evidence="3 4">
    <name type="scientific">Janibacter alittae</name>
    <dbReference type="NCBI Taxonomy" id="3115209"/>
    <lineage>
        <taxon>Bacteria</taxon>
        <taxon>Bacillati</taxon>
        <taxon>Actinomycetota</taxon>
        <taxon>Actinomycetes</taxon>
        <taxon>Micrococcales</taxon>
        <taxon>Intrasporangiaceae</taxon>
        <taxon>Janibacter</taxon>
    </lineage>
</organism>
<dbReference type="RefSeq" id="WP_338748637.1">
    <property type="nucleotide sequence ID" value="NZ_CP144913.1"/>
</dbReference>
<dbReference type="Pfam" id="PF12870">
    <property type="entry name" value="DUF4878"/>
    <property type="match status" value="1"/>
</dbReference>
<dbReference type="Gene3D" id="3.10.450.50">
    <property type="match status" value="1"/>
</dbReference>
<evidence type="ECO:0000256" key="1">
    <source>
        <dbReference type="SAM" id="SignalP"/>
    </source>
</evidence>
<proteinExistence type="predicted"/>
<dbReference type="Proteomes" id="UP001382727">
    <property type="component" value="Chromosome"/>
</dbReference>
<sequence length="139" mass="14731">MKKLATAASIGVLALGLSACGAGDGPEQTVEDFHRALQEEDYQVFCDTLAPDLIEPLEQAGDASCAEVLEQNGADLFSDLDRDADLEIVESTVSEDGTAATVSFTVGDNPQEELSLVQIDGEWKIGSLEPEEGQEPEDS</sequence>
<dbReference type="EMBL" id="CP144913">
    <property type="protein sequence ID" value="WXB75867.1"/>
    <property type="molecule type" value="Genomic_DNA"/>
</dbReference>
<feature type="domain" description="DUF4878" evidence="2">
    <location>
        <begin position="19"/>
        <end position="125"/>
    </location>
</feature>